<evidence type="ECO:0000256" key="1">
    <source>
        <dbReference type="SAM" id="Phobius"/>
    </source>
</evidence>
<feature type="transmembrane region" description="Helical" evidence="1">
    <location>
        <begin position="137"/>
        <end position="156"/>
    </location>
</feature>
<feature type="transmembrane region" description="Helical" evidence="1">
    <location>
        <begin position="53"/>
        <end position="76"/>
    </location>
</feature>
<keyword evidence="1" id="KW-0812">Transmembrane</keyword>
<comment type="caution">
    <text evidence="2">The sequence shown here is derived from an EMBL/GenBank/DDBJ whole genome shotgun (WGS) entry which is preliminary data.</text>
</comment>
<feature type="transmembrane region" description="Helical" evidence="1">
    <location>
        <begin position="88"/>
        <end position="117"/>
    </location>
</feature>
<accession>A0A3D9HU33</accession>
<dbReference type="RefSeq" id="WP_116065614.1">
    <property type="nucleotide sequence ID" value="NZ_QRDZ01000052.1"/>
</dbReference>
<evidence type="ECO:0000313" key="2">
    <source>
        <dbReference type="EMBL" id="RED53014.1"/>
    </source>
</evidence>
<organism evidence="2 3">
    <name type="scientific">Cohnella phaseoli</name>
    <dbReference type="NCBI Taxonomy" id="456490"/>
    <lineage>
        <taxon>Bacteria</taxon>
        <taxon>Bacillati</taxon>
        <taxon>Bacillota</taxon>
        <taxon>Bacilli</taxon>
        <taxon>Bacillales</taxon>
        <taxon>Paenibacillaceae</taxon>
        <taxon>Cohnella</taxon>
    </lineage>
</organism>
<sequence>MTNETGFTAFFARLPLFAARIISLAVMLLGIAVLWSVWFFYEERWRHGELISYYGIQPLLMIGGGTLAFISGCLMMTRSLRGIQLLKLALSIIPLILALRLIILIVRAIGYAVNWIGDHAAEFMDGSILTRIGDINPLGFAPLAIVILIAIIVKIGKKKSSQ</sequence>
<protein>
    <submittedName>
        <fullName evidence="2">Uncharacterized protein</fullName>
    </submittedName>
</protein>
<name>A0A3D9HU33_9BACL</name>
<keyword evidence="1" id="KW-0472">Membrane</keyword>
<feature type="transmembrane region" description="Helical" evidence="1">
    <location>
        <begin position="21"/>
        <end position="41"/>
    </location>
</feature>
<dbReference type="AlphaFoldDB" id="A0A3D9HU33"/>
<keyword evidence="1" id="KW-1133">Transmembrane helix</keyword>
<evidence type="ECO:0000313" key="3">
    <source>
        <dbReference type="Proteomes" id="UP000256977"/>
    </source>
</evidence>
<keyword evidence="3" id="KW-1185">Reference proteome</keyword>
<dbReference type="Proteomes" id="UP000256977">
    <property type="component" value="Unassembled WGS sequence"/>
</dbReference>
<gene>
    <name evidence="2" type="ORF">DFP98_15222</name>
</gene>
<dbReference type="EMBL" id="QRDZ01000052">
    <property type="protein sequence ID" value="RED53014.1"/>
    <property type="molecule type" value="Genomic_DNA"/>
</dbReference>
<reference evidence="2 3" key="1">
    <citation type="submission" date="2018-07" db="EMBL/GenBank/DDBJ databases">
        <title>Genomic Encyclopedia of Type Strains, Phase III (KMG-III): the genomes of soil and plant-associated and newly described type strains.</title>
        <authorList>
            <person name="Whitman W."/>
        </authorList>
    </citation>
    <scope>NUCLEOTIDE SEQUENCE [LARGE SCALE GENOMIC DNA]</scope>
    <source>
        <strain evidence="2 3">CECT 7287</strain>
    </source>
</reference>
<proteinExistence type="predicted"/>